<feature type="compositionally biased region" description="Polar residues" evidence="1">
    <location>
        <begin position="218"/>
        <end position="232"/>
    </location>
</feature>
<feature type="transmembrane region" description="Helical" evidence="2">
    <location>
        <begin position="78"/>
        <end position="99"/>
    </location>
</feature>
<proteinExistence type="predicted"/>
<accession>A0A0G4FTZ0</accession>
<keyword evidence="2" id="KW-1133">Transmembrane helix</keyword>
<dbReference type="PhylomeDB" id="A0A0G4FTZ0"/>
<keyword evidence="2" id="KW-0812">Transmembrane</keyword>
<evidence type="ECO:0000256" key="1">
    <source>
        <dbReference type="SAM" id="MobiDB-lite"/>
    </source>
</evidence>
<feature type="transmembrane region" description="Helical" evidence="2">
    <location>
        <begin position="46"/>
        <end position="66"/>
    </location>
</feature>
<dbReference type="EMBL" id="CDMY01000499">
    <property type="protein sequence ID" value="CEM18375.1"/>
    <property type="molecule type" value="Genomic_DNA"/>
</dbReference>
<name>A0A0G4FTZ0_VITBC</name>
<feature type="transmembrane region" description="Helical" evidence="2">
    <location>
        <begin position="125"/>
        <end position="143"/>
    </location>
</feature>
<dbReference type="Proteomes" id="UP000041254">
    <property type="component" value="Unassembled WGS sequence"/>
</dbReference>
<reference evidence="3 4" key="1">
    <citation type="submission" date="2014-11" db="EMBL/GenBank/DDBJ databases">
        <authorList>
            <person name="Zhu J."/>
            <person name="Qi W."/>
            <person name="Song R."/>
        </authorList>
    </citation>
    <scope>NUCLEOTIDE SEQUENCE [LARGE SCALE GENOMIC DNA]</scope>
</reference>
<dbReference type="VEuPathDB" id="CryptoDB:Vbra_16251"/>
<organism evidence="3 4">
    <name type="scientific">Vitrella brassicaformis (strain CCMP3155)</name>
    <dbReference type="NCBI Taxonomy" id="1169540"/>
    <lineage>
        <taxon>Eukaryota</taxon>
        <taxon>Sar</taxon>
        <taxon>Alveolata</taxon>
        <taxon>Colpodellida</taxon>
        <taxon>Vitrellaceae</taxon>
        <taxon>Vitrella</taxon>
    </lineage>
</organism>
<dbReference type="OrthoDB" id="1045822at2759"/>
<dbReference type="AlphaFoldDB" id="A0A0G4FTZ0"/>
<dbReference type="InParanoid" id="A0A0G4FTZ0"/>
<gene>
    <name evidence="3" type="ORF">Vbra_16251</name>
</gene>
<keyword evidence="4" id="KW-1185">Reference proteome</keyword>
<dbReference type="InterPro" id="IPR006461">
    <property type="entry name" value="PLAC_motif_containing"/>
</dbReference>
<keyword evidence="2" id="KW-0472">Membrane</keyword>
<evidence type="ECO:0000256" key="2">
    <source>
        <dbReference type="SAM" id="Phobius"/>
    </source>
</evidence>
<dbReference type="Pfam" id="PF04749">
    <property type="entry name" value="PLAC8"/>
    <property type="match status" value="1"/>
</dbReference>
<protein>
    <submittedName>
        <fullName evidence="3">Uncharacterized protein</fullName>
    </submittedName>
</protein>
<feature type="region of interest" description="Disordered" evidence="1">
    <location>
        <begin position="218"/>
        <end position="239"/>
    </location>
</feature>
<sequence>MSANTEPRVPAPVVTVPPIGDPKRDELWKGKWSDGICDCFSDGPSCLLGCLACLFWPLLSPIYAFLKARPLGQVKLLHFKLGLLVFGALYFARLLLVILEQISPYYAGTPWVVSGSRVVLLIPKWYPGFVAISVIVFIIFLIYRTKLRRHYDIPATDGCGDCCLVFWCMPCAITQEYRHVARARGYQDASPADLPPPAVMQYNVAPCVIGTPQPQPQIETFQQSTGGNNQTGAHGVSYV</sequence>
<evidence type="ECO:0000313" key="4">
    <source>
        <dbReference type="Proteomes" id="UP000041254"/>
    </source>
</evidence>
<dbReference type="NCBIfam" id="TIGR01571">
    <property type="entry name" value="A_thal_Cys_rich"/>
    <property type="match status" value="1"/>
</dbReference>
<evidence type="ECO:0000313" key="3">
    <source>
        <dbReference type="EMBL" id="CEM18375.1"/>
    </source>
</evidence>
<dbReference type="PANTHER" id="PTHR15907">
    <property type="entry name" value="DUF614 FAMILY PROTEIN-RELATED"/>
    <property type="match status" value="1"/>
</dbReference>